<reference evidence="2 3" key="1">
    <citation type="submission" date="2018-06" db="EMBL/GenBank/DDBJ databases">
        <title>Paenibacillus montanisoli sp. nov., isolated from mountain area soil.</title>
        <authorList>
            <person name="Wu M."/>
        </authorList>
    </citation>
    <scope>NUCLEOTIDE SEQUENCE [LARGE SCALE GENOMIC DNA]</scope>
    <source>
        <strain evidence="2 3">RA17</strain>
    </source>
</reference>
<sequence length="170" mass="19671">MVALVYATLWIIASLKLADRNWKPYYPTLLYAALGNGLYELLCYNYPLWRMEPNGLQYSMIPILLLTLIGMPLSTWIYLSHYPSGKRLSFQALYIGLYCIVFVILEYVSVKLGAITYHNDWNLLWSLSFVIIMFVMLRLHFLRPLIALMLSVAVSVSLCLIFTVTLDKMK</sequence>
<keyword evidence="1" id="KW-0812">Transmembrane</keyword>
<feature type="transmembrane region" description="Helical" evidence="1">
    <location>
        <begin position="58"/>
        <end position="79"/>
    </location>
</feature>
<dbReference type="EMBL" id="QLUW01000001">
    <property type="protein sequence ID" value="RAP78564.1"/>
    <property type="molecule type" value="Genomic_DNA"/>
</dbReference>
<evidence type="ECO:0000313" key="2">
    <source>
        <dbReference type="EMBL" id="RAP78564.1"/>
    </source>
</evidence>
<feature type="transmembrane region" description="Helical" evidence="1">
    <location>
        <begin position="122"/>
        <end position="139"/>
    </location>
</feature>
<feature type="transmembrane region" description="Helical" evidence="1">
    <location>
        <begin position="28"/>
        <end position="46"/>
    </location>
</feature>
<comment type="caution">
    <text evidence="2">The sequence shown here is derived from an EMBL/GenBank/DDBJ whole genome shotgun (WGS) entry which is preliminary data.</text>
</comment>
<accession>A0A328UDX9</accession>
<feature type="transmembrane region" description="Helical" evidence="1">
    <location>
        <begin position="91"/>
        <end position="110"/>
    </location>
</feature>
<gene>
    <name evidence="2" type="ORF">DL346_09130</name>
</gene>
<dbReference type="Proteomes" id="UP000249260">
    <property type="component" value="Unassembled WGS sequence"/>
</dbReference>
<dbReference type="InterPro" id="IPR048147">
    <property type="entry name" value="CBO0543-like"/>
</dbReference>
<name>A0A328UDX9_9BACL</name>
<evidence type="ECO:0000256" key="1">
    <source>
        <dbReference type="SAM" id="Phobius"/>
    </source>
</evidence>
<proteinExistence type="predicted"/>
<dbReference type="AlphaFoldDB" id="A0A328UDX9"/>
<feature type="transmembrane region" description="Helical" evidence="1">
    <location>
        <begin position="145"/>
        <end position="166"/>
    </location>
</feature>
<dbReference type="RefSeq" id="WP_112881687.1">
    <property type="nucleotide sequence ID" value="NZ_QLUW01000001.1"/>
</dbReference>
<keyword evidence="1" id="KW-1133">Transmembrane helix</keyword>
<protein>
    <submittedName>
        <fullName evidence="2">Uncharacterized protein</fullName>
    </submittedName>
</protein>
<keyword evidence="1" id="KW-0472">Membrane</keyword>
<evidence type="ECO:0000313" key="3">
    <source>
        <dbReference type="Proteomes" id="UP000249260"/>
    </source>
</evidence>
<organism evidence="2 3">
    <name type="scientific">Paenibacillus montanisoli</name>
    <dbReference type="NCBI Taxonomy" id="2081970"/>
    <lineage>
        <taxon>Bacteria</taxon>
        <taxon>Bacillati</taxon>
        <taxon>Bacillota</taxon>
        <taxon>Bacilli</taxon>
        <taxon>Bacillales</taxon>
        <taxon>Paenibacillaceae</taxon>
        <taxon>Paenibacillus</taxon>
    </lineage>
</organism>
<dbReference type="NCBIfam" id="NF041644">
    <property type="entry name" value="CBO0543_fam"/>
    <property type="match status" value="1"/>
</dbReference>
<keyword evidence="3" id="KW-1185">Reference proteome</keyword>
<dbReference type="OrthoDB" id="2628935at2"/>